<keyword evidence="7" id="KW-0132">Cell division</keyword>
<dbReference type="HAMAP" id="MF_00038">
    <property type="entry name" value="MraY"/>
    <property type="match status" value="1"/>
</dbReference>
<keyword evidence="7" id="KW-0131">Cell cycle</keyword>
<evidence type="ECO:0000256" key="5">
    <source>
        <dbReference type="ARBA" id="ARBA00022989"/>
    </source>
</evidence>
<name>A0A926F9K2_9FIRM</name>
<dbReference type="InterPro" id="IPR018480">
    <property type="entry name" value="PNAcMuramoyl-5peptid_Trfase_CS"/>
</dbReference>
<comment type="pathway">
    <text evidence="7">Cell wall biogenesis; peptidoglycan biosynthesis.</text>
</comment>
<comment type="caution">
    <text evidence="10">The sequence shown here is derived from an EMBL/GenBank/DDBJ whole genome shotgun (WGS) entry which is preliminary data.</text>
</comment>
<feature type="transmembrane region" description="Helical" evidence="7">
    <location>
        <begin position="6"/>
        <end position="27"/>
    </location>
</feature>
<dbReference type="GO" id="GO:0051301">
    <property type="term" value="P:cell division"/>
    <property type="evidence" value="ECO:0007669"/>
    <property type="project" value="UniProtKB-KW"/>
</dbReference>
<gene>
    <name evidence="7" type="primary">mraY</name>
    <name evidence="10" type="ORF">H8706_06240</name>
</gene>
<dbReference type="GO" id="GO:0046872">
    <property type="term" value="F:metal ion binding"/>
    <property type="evidence" value="ECO:0007669"/>
    <property type="project" value="UniProtKB-KW"/>
</dbReference>
<dbReference type="RefSeq" id="WP_394354537.1">
    <property type="nucleotide sequence ID" value="NZ_JACRTE010000005.1"/>
</dbReference>
<dbReference type="EC" id="2.7.8.13" evidence="7 8"/>
<evidence type="ECO:0000256" key="7">
    <source>
        <dbReference type="HAMAP-Rule" id="MF_00038"/>
    </source>
</evidence>
<keyword evidence="4 7" id="KW-0812">Transmembrane</keyword>
<dbReference type="PROSITE" id="PS01348">
    <property type="entry name" value="MRAY_2"/>
    <property type="match status" value="1"/>
</dbReference>
<feature type="transmembrane region" description="Helical" evidence="7">
    <location>
        <begin position="296"/>
        <end position="315"/>
    </location>
</feature>
<dbReference type="NCBIfam" id="TIGR00445">
    <property type="entry name" value="mraY"/>
    <property type="match status" value="1"/>
</dbReference>
<keyword evidence="7 9" id="KW-0479">Metal-binding</keyword>
<dbReference type="InterPro" id="IPR003524">
    <property type="entry name" value="PNAcMuramoyl-5peptid_Trfase"/>
</dbReference>
<keyword evidence="6 7" id="KW-0472">Membrane</keyword>
<evidence type="ECO:0000313" key="11">
    <source>
        <dbReference type="Proteomes" id="UP000647416"/>
    </source>
</evidence>
<dbReference type="GO" id="GO:0005886">
    <property type="term" value="C:plasma membrane"/>
    <property type="evidence" value="ECO:0007669"/>
    <property type="project" value="UniProtKB-SubCell"/>
</dbReference>
<dbReference type="PROSITE" id="PS01347">
    <property type="entry name" value="MRAY_1"/>
    <property type="match status" value="1"/>
</dbReference>
<dbReference type="GO" id="GO:0071555">
    <property type="term" value="P:cell wall organization"/>
    <property type="evidence" value="ECO:0007669"/>
    <property type="project" value="UniProtKB-KW"/>
</dbReference>
<reference evidence="10" key="1">
    <citation type="submission" date="2020-08" db="EMBL/GenBank/DDBJ databases">
        <title>Genome public.</title>
        <authorList>
            <person name="Liu C."/>
            <person name="Sun Q."/>
        </authorList>
    </citation>
    <scope>NUCLEOTIDE SEQUENCE</scope>
    <source>
        <strain evidence="10">NSJ-50</strain>
    </source>
</reference>
<keyword evidence="7" id="KW-0961">Cell wall biogenesis/degradation</keyword>
<keyword evidence="5 7" id="KW-1133">Transmembrane helix</keyword>
<keyword evidence="3 7" id="KW-0808">Transferase</keyword>
<dbReference type="EMBL" id="JACRTE010000005">
    <property type="protein sequence ID" value="MBC8596465.1"/>
    <property type="molecule type" value="Genomic_DNA"/>
</dbReference>
<evidence type="ECO:0000313" key="10">
    <source>
        <dbReference type="EMBL" id="MBC8596465.1"/>
    </source>
</evidence>
<comment type="function">
    <text evidence="7">Catalyzes the initial step of the lipid cycle reactions in the biosynthesis of the cell wall peptidoglycan: transfers peptidoglycan precursor phospho-MurNAc-pentapeptide from UDP-MurNAc-pentapeptide onto the lipid carrier undecaprenyl phosphate, yielding undecaprenyl-pyrophosphoryl-MurNAc-pentapeptide, known as lipid I.</text>
</comment>
<evidence type="ECO:0000256" key="6">
    <source>
        <dbReference type="ARBA" id="ARBA00023136"/>
    </source>
</evidence>
<keyword evidence="11" id="KW-1185">Reference proteome</keyword>
<comment type="catalytic activity">
    <reaction evidence="7">
        <text>UDP-N-acetyl-alpha-D-muramoyl-L-alanyl-gamma-D-glutamyl-meso-2,6-diaminopimeloyl-D-alanyl-D-alanine + di-trans,octa-cis-undecaprenyl phosphate = di-trans,octa-cis-undecaprenyl diphospho-N-acetyl-alpha-D-muramoyl-L-alanyl-D-glutamyl-meso-2,6-diaminopimeloyl-D-alanyl-D-alanine + UMP</text>
        <dbReference type="Rhea" id="RHEA:28386"/>
        <dbReference type="ChEBI" id="CHEBI:57865"/>
        <dbReference type="ChEBI" id="CHEBI:60392"/>
        <dbReference type="ChEBI" id="CHEBI:61386"/>
        <dbReference type="ChEBI" id="CHEBI:61387"/>
        <dbReference type="EC" id="2.7.8.13"/>
    </reaction>
</comment>
<proteinExistence type="inferred from homology"/>
<feature type="transmembrane region" description="Helical" evidence="7">
    <location>
        <begin position="173"/>
        <end position="190"/>
    </location>
</feature>
<sequence length="316" mass="34547">MMTVWISTICAFAVGIAAGFFLIPALIRLKFGQEIREIGPKWHKKKAGTPTMGGVIFIIASLLTTLIFDRDKNSIFIVCTAFSFGLVGFADDFIKIAMKRNLGLTERQKLILQILAASLAAVVGVKTGVLSYEVIVPFTKWRLNLWHFYIPFAVFVMVGGTNSVNLTDGLDGLAASVTTVVSIFFTVMAYKFGDESITVFCASLTGSLLAFLVFNAYPAKVFMGDTGSLFLGGAVCGAALVLKLPLILVFAGGIYIIETLSVIIQVTSYKLTGKRVFKMSPIHHHFEMSGFSERKIVVMFILASFLFCVISYFMVV</sequence>
<dbReference type="Proteomes" id="UP000647416">
    <property type="component" value="Unassembled WGS sequence"/>
</dbReference>
<evidence type="ECO:0000256" key="4">
    <source>
        <dbReference type="ARBA" id="ARBA00022692"/>
    </source>
</evidence>
<feature type="transmembrane region" description="Helical" evidence="7">
    <location>
        <begin position="144"/>
        <end position="161"/>
    </location>
</feature>
<evidence type="ECO:0000256" key="8">
    <source>
        <dbReference type="NCBIfam" id="TIGR00445"/>
    </source>
</evidence>
<feature type="transmembrane region" description="Helical" evidence="7">
    <location>
        <begin position="229"/>
        <end position="248"/>
    </location>
</feature>
<dbReference type="PANTHER" id="PTHR22926:SF5">
    <property type="entry name" value="PHOSPHO-N-ACETYLMURAMOYL-PENTAPEPTIDE-TRANSFERASE HOMOLOG"/>
    <property type="match status" value="1"/>
</dbReference>
<dbReference type="InterPro" id="IPR000715">
    <property type="entry name" value="Glycosyl_transferase_4"/>
</dbReference>
<feature type="transmembrane region" description="Helical" evidence="7">
    <location>
        <begin position="74"/>
        <end position="98"/>
    </location>
</feature>
<comment type="similarity">
    <text evidence="2 7">Belongs to the glycosyltransferase 4 family. MraY subfamily.</text>
</comment>
<feature type="binding site" evidence="9">
    <location>
        <position position="225"/>
    </location>
    <ligand>
        <name>Mg(2+)</name>
        <dbReference type="ChEBI" id="CHEBI:18420"/>
    </ligand>
</feature>
<keyword evidence="7" id="KW-1003">Cell membrane</keyword>
<organism evidence="10 11">
    <name type="scientific">Qingrenia yutianensis</name>
    <dbReference type="NCBI Taxonomy" id="2763676"/>
    <lineage>
        <taxon>Bacteria</taxon>
        <taxon>Bacillati</taxon>
        <taxon>Bacillota</taxon>
        <taxon>Clostridia</taxon>
        <taxon>Eubacteriales</taxon>
        <taxon>Oscillospiraceae</taxon>
        <taxon>Qingrenia</taxon>
    </lineage>
</organism>
<protein>
    <recommendedName>
        <fullName evidence="7 8">Phospho-N-acetylmuramoyl-pentapeptide-transferase</fullName>
        <ecNumber evidence="7 8">2.7.8.13</ecNumber>
    </recommendedName>
    <alternativeName>
        <fullName evidence="7">UDP-MurNAc-pentapeptide phosphotransferase</fullName>
    </alternativeName>
</protein>
<dbReference type="Pfam" id="PF10555">
    <property type="entry name" value="MraY_sig1"/>
    <property type="match status" value="1"/>
</dbReference>
<comment type="subcellular location">
    <subcellularLocation>
        <location evidence="7">Cell membrane</location>
        <topology evidence="7">Multi-pass membrane protein</topology>
    </subcellularLocation>
    <subcellularLocation>
        <location evidence="1">Membrane</location>
        <topology evidence="1">Multi-pass membrane protein</topology>
    </subcellularLocation>
</comment>
<dbReference type="AlphaFoldDB" id="A0A926F9K2"/>
<dbReference type="GO" id="GO:0008963">
    <property type="term" value="F:phospho-N-acetylmuramoyl-pentapeptide-transferase activity"/>
    <property type="evidence" value="ECO:0007669"/>
    <property type="project" value="UniProtKB-UniRule"/>
</dbReference>
<evidence type="ECO:0000256" key="9">
    <source>
        <dbReference type="PIRSR" id="PIRSR600715-1"/>
    </source>
</evidence>
<dbReference type="GO" id="GO:0008360">
    <property type="term" value="P:regulation of cell shape"/>
    <property type="evidence" value="ECO:0007669"/>
    <property type="project" value="UniProtKB-KW"/>
</dbReference>
<keyword evidence="7" id="KW-0133">Cell shape</keyword>
<feature type="transmembrane region" description="Helical" evidence="7">
    <location>
        <begin position="196"/>
        <end position="217"/>
    </location>
</feature>
<dbReference type="GO" id="GO:0009252">
    <property type="term" value="P:peptidoglycan biosynthetic process"/>
    <property type="evidence" value="ECO:0007669"/>
    <property type="project" value="UniProtKB-UniRule"/>
</dbReference>
<evidence type="ECO:0000256" key="1">
    <source>
        <dbReference type="ARBA" id="ARBA00004141"/>
    </source>
</evidence>
<evidence type="ECO:0000256" key="3">
    <source>
        <dbReference type="ARBA" id="ARBA00022679"/>
    </source>
</evidence>
<evidence type="ECO:0000256" key="2">
    <source>
        <dbReference type="ARBA" id="ARBA00005583"/>
    </source>
</evidence>
<dbReference type="CDD" id="cd06852">
    <property type="entry name" value="GT_MraY"/>
    <property type="match status" value="1"/>
</dbReference>
<comment type="cofactor">
    <cofactor evidence="7 9">
        <name>Mg(2+)</name>
        <dbReference type="ChEBI" id="CHEBI:18420"/>
    </cofactor>
</comment>
<dbReference type="PANTHER" id="PTHR22926">
    <property type="entry name" value="PHOSPHO-N-ACETYLMURAMOYL-PENTAPEPTIDE-TRANSFERASE"/>
    <property type="match status" value="1"/>
</dbReference>
<feature type="binding site" evidence="9">
    <location>
        <position position="165"/>
    </location>
    <ligand>
        <name>Mg(2+)</name>
        <dbReference type="ChEBI" id="CHEBI:18420"/>
    </ligand>
</feature>
<dbReference type="Pfam" id="PF00953">
    <property type="entry name" value="Glycos_transf_4"/>
    <property type="match status" value="1"/>
</dbReference>
<feature type="transmembrane region" description="Helical" evidence="7">
    <location>
        <begin position="47"/>
        <end position="68"/>
    </location>
</feature>
<keyword evidence="7 9" id="KW-0460">Magnesium</keyword>
<feature type="transmembrane region" description="Helical" evidence="7">
    <location>
        <begin position="110"/>
        <end position="132"/>
    </location>
</feature>
<accession>A0A926F9K2</accession>
<keyword evidence="7" id="KW-0573">Peptidoglycan synthesis</keyword>